<organism evidence="1 2">
    <name type="scientific">Trichostrongylus colubriformis</name>
    <name type="common">Black scour worm</name>
    <dbReference type="NCBI Taxonomy" id="6319"/>
    <lineage>
        <taxon>Eukaryota</taxon>
        <taxon>Metazoa</taxon>
        <taxon>Ecdysozoa</taxon>
        <taxon>Nematoda</taxon>
        <taxon>Chromadorea</taxon>
        <taxon>Rhabditida</taxon>
        <taxon>Rhabditina</taxon>
        <taxon>Rhabditomorpha</taxon>
        <taxon>Strongyloidea</taxon>
        <taxon>Trichostrongylidae</taxon>
        <taxon>Trichostrongylus</taxon>
    </lineage>
</organism>
<accession>A0AAN8FRW9</accession>
<name>A0AAN8FRW9_TRICO</name>
<evidence type="ECO:0000313" key="2">
    <source>
        <dbReference type="Proteomes" id="UP001331761"/>
    </source>
</evidence>
<gene>
    <name evidence="1" type="ORF">GCK32_014836</name>
</gene>
<dbReference type="EMBL" id="WIXE01013206">
    <property type="protein sequence ID" value="KAK5975295.1"/>
    <property type="molecule type" value="Genomic_DNA"/>
</dbReference>
<sequence>MWKGTPSSVESPQGTHGKLASVRYSHIFDGIIQFRIFHAAVKALVLS</sequence>
<evidence type="ECO:0000313" key="1">
    <source>
        <dbReference type="EMBL" id="KAK5975295.1"/>
    </source>
</evidence>
<protein>
    <submittedName>
        <fullName evidence="1">Uncharacterized protein</fullName>
    </submittedName>
</protein>
<proteinExistence type="predicted"/>
<keyword evidence="2" id="KW-1185">Reference proteome</keyword>
<comment type="caution">
    <text evidence="1">The sequence shown here is derived from an EMBL/GenBank/DDBJ whole genome shotgun (WGS) entry which is preliminary data.</text>
</comment>
<dbReference type="Proteomes" id="UP001331761">
    <property type="component" value="Unassembled WGS sequence"/>
</dbReference>
<reference evidence="1 2" key="1">
    <citation type="submission" date="2019-10" db="EMBL/GenBank/DDBJ databases">
        <title>Assembly and Annotation for the nematode Trichostrongylus colubriformis.</title>
        <authorList>
            <person name="Martin J."/>
        </authorList>
    </citation>
    <scope>NUCLEOTIDE SEQUENCE [LARGE SCALE GENOMIC DNA]</scope>
    <source>
        <strain evidence="1">G859</strain>
        <tissue evidence="1">Whole worm</tissue>
    </source>
</reference>
<dbReference type="AlphaFoldDB" id="A0AAN8FRW9"/>